<dbReference type="Proteomes" id="UP000199317">
    <property type="component" value="Unassembled WGS sequence"/>
</dbReference>
<dbReference type="InterPro" id="IPR027417">
    <property type="entry name" value="P-loop_NTPase"/>
</dbReference>
<dbReference type="AlphaFoldDB" id="A0A1H0LDW7"/>
<accession>A0A1H0LDW7</accession>
<dbReference type="FunFam" id="3.40.50.300:FF:000356">
    <property type="entry name" value="DNA repair protein RecN"/>
    <property type="match status" value="1"/>
</dbReference>
<keyword evidence="5 9" id="KW-0227">DNA damage</keyword>
<evidence type="ECO:0000256" key="5">
    <source>
        <dbReference type="ARBA" id="ARBA00022763"/>
    </source>
</evidence>
<dbReference type="RefSeq" id="WP_092832080.1">
    <property type="nucleotide sequence ID" value="NZ_CP028290.1"/>
</dbReference>
<dbReference type="EMBL" id="FNJL01000002">
    <property type="protein sequence ID" value="SDO66407.1"/>
    <property type="molecule type" value="Genomic_DNA"/>
</dbReference>
<evidence type="ECO:0000256" key="9">
    <source>
        <dbReference type="PIRNR" id="PIRNR003128"/>
    </source>
</evidence>
<dbReference type="GO" id="GO:0043590">
    <property type="term" value="C:bacterial nucleoid"/>
    <property type="evidence" value="ECO:0007669"/>
    <property type="project" value="TreeGrafter"/>
</dbReference>
<dbReference type="PIRSF" id="PIRSF003128">
    <property type="entry name" value="RecN"/>
    <property type="match status" value="1"/>
</dbReference>
<dbReference type="SUPFAM" id="SSF52540">
    <property type="entry name" value="P-loop containing nucleoside triphosphate hydrolases"/>
    <property type="match status" value="1"/>
</dbReference>
<keyword evidence="7 9" id="KW-0234">DNA repair</keyword>
<reference evidence="12" key="1">
    <citation type="submission" date="2016-10" db="EMBL/GenBank/DDBJ databases">
        <authorList>
            <person name="Varghese N."/>
            <person name="Submissions S."/>
        </authorList>
    </citation>
    <scope>NUCLEOTIDE SEQUENCE [LARGE SCALE GENOMIC DNA]</scope>
    <source>
        <strain evidence="12">DSM 17101</strain>
    </source>
</reference>
<dbReference type="PANTHER" id="PTHR11059:SF0">
    <property type="entry name" value="DNA REPAIR PROTEIN RECN"/>
    <property type="match status" value="1"/>
</dbReference>
<dbReference type="InterPro" id="IPR004604">
    <property type="entry name" value="DNA_recomb/repair_RecN"/>
</dbReference>
<gene>
    <name evidence="11" type="ORF">SAMN04489708_102160</name>
</gene>
<proteinExistence type="inferred from homology"/>
<evidence type="ECO:0000256" key="4">
    <source>
        <dbReference type="ARBA" id="ARBA00022741"/>
    </source>
</evidence>
<evidence type="ECO:0000256" key="2">
    <source>
        <dbReference type="ARBA" id="ARBA00009441"/>
    </source>
</evidence>
<dbReference type="Pfam" id="PF02463">
    <property type="entry name" value="SMC_N"/>
    <property type="match status" value="1"/>
</dbReference>
<dbReference type="GO" id="GO:0006310">
    <property type="term" value="P:DNA recombination"/>
    <property type="evidence" value="ECO:0007669"/>
    <property type="project" value="InterPro"/>
</dbReference>
<dbReference type="OrthoDB" id="9806954at2"/>
<sequence length="557" mass="59887">MALKRIALRDFVIVESLELDLHSGFTVLTGETGAGKSILIDALQLLLGARADQGVVREGAASTDLCAEFDGTPAIAAWLDEAGIPPEEGLLLRRTIDTQSKSRAWINGVPVTATQMRTLGSHLLDIHGQHAWQSLTRADAVRGLLDAYGGIRPEGLQPLWTSWRDDRKALDAAVAGQNDIQHERDRLQWQIAEMQKLAPADGEWDELNAQHTRLSHAQALIDTAQDALSALEDDESGAHGPLVRARGLLEAKASLDPQFQSMLDVLASCLAQASDVAHSLQAYLRHTDVDPDRLETLDARMGLWMSLARRFKRQPQDLPALLTGWEEELARLDGASDVEALAEQARRSEAAYMQAARETSQKRAKAAPQLARAITQAMQGLGMKGGRFDVALDAQAEPGPHGLDSVAFLVAGHQGVTPRPIGKVASGGELSRISLAISVTTSRLGEAPTLIFDEVDSGVGGSVAETVGQLMQRLGRDRQVLAVTHLPQVAACADHHLVVSKRSRQQGTVSTVAAAEGERRIQEMARMLGGERASAATLAHAREMLDNSRAAARGARP</sequence>
<comment type="function">
    <text evidence="1 9">May be involved in recombinational repair of damaged DNA.</text>
</comment>
<dbReference type="GO" id="GO:0009432">
    <property type="term" value="P:SOS response"/>
    <property type="evidence" value="ECO:0007669"/>
    <property type="project" value="TreeGrafter"/>
</dbReference>
<evidence type="ECO:0000256" key="6">
    <source>
        <dbReference type="ARBA" id="ARBA00022840"/>
    </source>
</evidence>
<evidence type="ECO:0000313" key="11">
    <source>
        <dbReference type="EMBL" id="SDO66407.1"/>
    </source>
</evidence>
<evidence type="ECO:0000256" key="8">
    <source>
        <dbReference type="ARBA" id="ARBA00033408"/>
    </source>
</evidence>
<dbReference type="GO" id="GO:0005524">
    <property type="term" value="F:ATP binding"/>
    <property type="evidence" value="ECO:0007669"/>
    <property type="project" value="UniProtKB-KW"/>
</dbReference>
<evidence type="ECO:0000313" key="12">
    <source>
        <dbReference type="Proteomes" id="UP000199317"/>
    </source>
</evidence>
<organism evidence="11 12">
    <name type="scientific">Paracidovorax cattleyae</name>
    <dbReference type="NCBI Taxonomy" id="80868"/>
    <lineage>
        <taxon>Bacteria</taxon>
        <taxon>Pseudomonadati</taxon>
        <taxon>Pseudomonadota</taxon>
        <taxon>Betaproteobacteria</taxon>
        <taxon>Burkholderiales</taxon>
        <taxon>Comamonadaceae</taxon>
        <taxon>Paracidovorax</taxon>
    </lineage>
</organism>
<dbReference type="CDD" id="cd03241">
    <property type="entry name" value="ABC_RecN"/>
    <property type="match status" value="2"/>
</dbReference>
<dbReference type="NCBIfam" id="NF008121">
    <property type="entry name" value="PRK10869.1"/>
    <property type="match status" value="1"/>
</dbReference>
<dbReference type="GO" id="GO:0006281">
    <property type="term" value="P:DNA repair"/>
    <property type="evidence" value="ECO:0007669"/>
    <property type="project" value="UniProtKB-KW"/>
</dbReference>
<protein>
    <recommendedName>
        <fullName evidence="3 9">DNA repair protein RecN</fullName>
    </recommendedName>
    <alternativeName>
        <fullName evidence="8 9">Recombination protein N</fullName>
    </alternativeName>
</protein>
<evidence type="ECO:0000259" key="10">
    <source>
        <dbReference type="Pfam" id="PF02463"/>
    </source>
</evidence>
<name>A0A1H0LDW7_9BURK</name>
<dbReference type="NCBIfam" id="TIGR00634">
    <property type="entry name" value="recN"/>
    <property type="match status" value="1"/>
</dbReference>
<evidence type="ECO:0000256" key="7">
    <source>
        <dbReference type="ARBA" id="ARBA00023204"/>
    </source>
</evidence>
<evidence type="ECO:0000256" key="1">
    <source>
        <dbReference type="ARBA" id="ARBA00003618"/>
    </source>
</evidence>
<dbReference type="InterPro" id="IPR003395">
    <property type="entry name" value="RecF/RecN/SMC_N"/>
</dbReference>
<evidence type="ECO:0000256" key="3">
    <source>
        <dbReference type="ARBA" id="ARBA00021315"/>
    </source>
</evidence>
<keyword evidence="4" id="KW-0547">Nucleotide-binding</keyword>
<dbReference type="Gene3D" id="3.40.50.300">
    <property type="entry name" value="P-loop containing nucleotide triphosphate hydrolases"/>
    <property type="match status" value="2"/>
</dbReference>
<keyword evidence="6" id="KW-0067">ATP-binding</keyword>
<dbReference type="PANTHER" id="PTHR11059">
    <property type="entry name" value="DNA REPAIR PROTEIN RECN"/>
    <property type="match status" value="1"/>
</dbReference>
<keyword evidence="12" id="KW-1185">Reference proteome</keyword>
<feature type="domain" description="RecF/RecN/SMC N-terminal" evidence="10">
    <location>
        <begin position="3"/>
        <end position="502"/>
    </location>
</feature>
<comment type="similarity">
    <text evidence="2 9">Belongs to the RecN family.</text>
</comment>